<dbReference type="InterPro" id="IPR055276">
    <property type="entry name" value="NHL41-like"/>
</dbReference>
<sequence>MVNHRTEYSDEEALFRSYPYALYFVQSPSAASHANYDLHSDQEPTRLALSRYSSSRGSNNSFLQDQSKKKLNSAGDDHVPENAGKGGGNVKSGLILRRSRRRRRRRSMIMIMGIRGTEGGLISISRSGIRIRVGG</sequence>
<comment type="caution">
    <text evidence="2">The sequence shown here is derived from an EMBL/GenBank/DDBJ whole genome shotgun (WGS) entry which is preliminary data.</text>
</comment>
<name>A0AAW2YEV3_9LAMI</name>
<evidence type="ECO:0000313" key="2">
    <source>
        <dbReference type="EMBL" id="KAL0464428.1"/>
    </source>
</evidence>
<dbReference type="AlphaFoldDB" id="A0AAW2YEV3"/>
<accession>A0AAW2YEV3</accession>
<dbReference type="PANTHER" id="PTHR48436:SF1">
    <property type="entry name" value="2, PUTATIVE-RELATED"/>
    <property type="match status" value="1"/>
</dbReference>
<dbReference type="EMBL" id="JACGWN010000001">
    <property type="protein sequence ID" value="KAL0464428.1"/>
    <property type="molecule type" value="Genomic_DNA"/>
</dbReference>
<proteinExistence type="predicted"/>
<protein>
    <submittedName>
        <fullName evidence="2">Uncharacterized protein</fullName>
    </submittedName>
</protein>
<organism evidence="2">
    <name type="scientific">Sesamum latifolium</name>
    <dbReference type="NCBI Taxonomy" id="2727402"/>
    <lineage>
        <taxon>Eukaryota</taxon>
        <taxon>Viridiplantae</taxon>
        <taxon>Streptophyta</taxon>
        <taxon>Embryophyta</taxon>
        <taxon>Tracheophyta</taxon>
        <taxon>Spermatophyta</taxon>
        <taxon>Magnoliopsida</taxon>
        <taxon>eudicotyledons</taxon>
        <taxon>Gunneridae</taxon>
        <taxon>Pentapetalae</taxon>
        <taxon>asterids</taxon>
        <taxon>lamiids</taxon>
        <taxon>Lamiales</taxon>
        <taxon>Pedaliaceae</taxon>
        <taxon>Sesamum</taxon>
    </lineage>
</organism>
<dbReference type="PANTHER" id="PTHR48436">
    <property type="entry name" value="2, PUTATIVE-RELATED"/>
    <property type="match status" value="1"/>
</dbReference>
<reference evidence="2" key="2">
    <citation type="journal article" date="2024" name="Plant">
        <title>Genomic evolution and insights into agronomic trait innovations of Sesamum species.</title>
        <authorList>
            <person name="Miao H."/>
            <person name="Wang L."/>
            <person name="Qu L."/>
            <person name="Liu H."/>
            <person name="Sun Y."/>
            <person name="Le M."/>
            <person name="Wang Q."/>
            <person name="Wei S."/>
            <person name="Zheng Y."/>
            <person name="Lin W."/>
            <person name="Duan Y."/>
            <person name="Cao H."/>
            <person name="Xiong S."/>
            <person name="Wang X."/>
            <person name="Wei L."/>
            <person name="Li C."/>
            <person name="Ma Q."/>
            <person name="Ju M."/>
            <person name="Zhao R."/>
            <person name="Li G."/>
            <person name="Mu C."/>
            <person name="Tian Q."/>
            <person name="Mei H."/>
            <person name="Zhang T."/>
            <person name="Gao T."/>
            <person name="Zhang H."/>
        </authorList>
    </citation>
    <scope>NUCLEOTIDE SEQUENCE</scope>
    <source>
        <strain evidence="2">KEN1</strain>
    </source>
</reference>
<feature type="compositionally biased region" description="Low complexity" evidence="1">
    <location>
        <begin position="51"/>
        <end position="61"/>
    </location>
</feature>
<gene>
    <name evidence="2" type="ORF">Slati_0330400</name>
</gene>
<evidence type="ECO:0000256" key="1">
    <source>
        <dbReference type="SAM" id="MobiDB-lite"/>
    </source>
</evidence>
<feature type="region of interest" description="Disordered" evidence="1">
    <location>
        <begin position="51"/>
        <end position="96"/>
    </location>
</feature>
<reference evidence="2" key="1">
    <citation type="submission" date="2020-06" db="EMBL/GenBank/DDBJ databases">
        <authorList>
            <person name="Li T."/>
            <person name="Hu X."/>
            <person name="Zhang T."/>
            <person name="Song X."/>
            <person name="Zhang H."/>
            <person name="Dai N."/>
            <person name="Sheng W."/>
            <person name="Hou X."/>
            <person name="Wei L."/>
        </authorList>
    </citation>
    <scope>NUCLEOTIDE SEQUENCE</scope>
    <source>
        <strain evidence="2">KEN1</strain>
        <tissue evidence="2">Leaf</tissue>
    </source>
</reference>